<evidence type="ECO:0000256" key="1">
    <source>
        <dbReference type="ARBA" id="ARBA00004141"/>
    </source>
</evidence>
<evidence type="ECO:0000256" key="4">
    <source>
        <dbReference type="ARBA" id="ARBA00023136"/>
    </source>
</evidence>
<reference evidence="7" key="1">
    <citation type="journal article" date="2014" name="Front. Microbiol.">
        <title>High frequency of phylogenetically diverse reductive dehalogenase-homologous genes in deep subseafloor sedimentary metagenomes.</title>
        <authorList>
            <person name="Kawai M."/>
            <person name="Futagami T."/>
            <person name="Toyoda A."/>
            <person name="Takaki Y."/>
            <person name="Nishi S."/>
            <person name="Hori S."/>
            <person name="Arai W."/>
            <person name="Tsubouchi T."/>
            <person name="Morono Y."/>
            <person name="Uchiyama I."/>
            <person name="Ito T."/>
            <person name="Fujiyama A."/>
            <person name="Inagaki F."/>
            <person name="Takami H."/>
        </authorList>
    </citation>
    <scope>NUCLEOTIDE SEQUENCE</scope>
    <source>
        <strain evidence="7">Expedition CK06-06</strain>
    </source>
</reference>
<dbReference type="EMBL" id="BARS01050890">
    <property type="protein sequence ID" value="GAG52156.1"/>
    <property type="molecule type" value="Genomic_DNA"/>
</dbReference>
<feature type="transmembrane region" description="Helical" evidence="5">
    <location>
        <begin position="217"/>
        <end position="236"/>
    </location>
</feature>
<accession>X0ZVM7</accession>
<evidence type="ECO:0000256" key="5">
    <source>
        <dbReference type="SAM" id="Phobius"/>
    </source>
</evidence>
<feature type="non-terminal residue" evidence="7">
    <location>
        <position position="237"/>
    </location>
</feature>
<feature type="transmembrane region" description="Helical" evidence="5">
    <location>
        <begin position="187"/>
        <end position="205"/>
    </location>
</feature>
<dbReference type="AlphaFoldDB" id="X0ZVM7"/>
<feature type="non-terminal residue" evidence="7">
    <location>
        <position position="1"/>
    </location>
</feature>
<sequence>PEVKTRFLWPAWFESIVVGEDGSTKEGAKEVKVISVSYIFSILLMMAVMTGSGYLLQSVSEEKENRMIEVVLTSVSPLGLMAGKVLALGLVGLLQVTIWAVSIAFMAPRILGNFPNLGQLIIDPVLLVWVVAFFLAGYFVFGVTNAGIGAATTSYRQGSQISMLLLMPAVLVPMWLFVFIAGNPDGLLAQILSFIPFTAPITMMLRIGAADVPLVEIIASLTVTLLGGIVLLWGSAR</sequence>
<feature type="transmembrane region" description="Helical" evidence="5">
    <location>
        <begin position="163"/>
        <end position="181"/>
    </location>
</feature>
<feature type="domain" description="ABC-2 type transporter transmembrane" evidence="6">
    <location>
        <begin position="33"/>
        <end position="236"/>
    </location>
</feature>
<evidence type="ECO:0000256" key="3">
    <source>
        <dbReference type="ARBA" id="ARBA00022989"/>
    </source>
</evidence>
<evidence type="ECO:0000259" key="6">
    <source>
        <dbReference type="Pfam" id="PF12698"/>
    </source>
</evidence>
<organism evidence="7">
    <name type="scientific">marine sediment metagenome</name>
    <dbReference type="NCBI Taxonomy" id="412755"/>
    <lineage>
        <taxon>unclassified sequences</taxon>
        <taxon>metagenomes</taxon>
        <taxon>ecological metagenomes</taxon>
    </lineage>
</organism>
<dbReference type="InterPro" id="IPR013525">
    <property type="entry name" value="ABC2_TM"/>
</dbReference>
<keyword evidence="2 5" id="KW-0812">Transmembrane</keyword>
<name>X0ZVM7_9ZZZZ</name>
<dbReference type="GO" id="GO:0140359">
    <property type="term" value="F:ABC-type transporter activity"/>
    <property type="evidence" value="ECO:0007669"/>
    <property type="project" value="InterPro"/>
</dbReference>
<feature type="transmembrane region" description="Helical" evidence="5">
    <location>
        <begin position="85"/>
        <end position="106"/>
    </location>
</feature>
<keyword evidence="4 5" id="KW-0472">Membrane</keyword>
<comment type="caution">
    <text evidence="7">The sequence shown here is derived from an EMBL/GenBank/DDBJ whole genome shotgun (WGS) entry which is preliminary data.</text>
</comment>
<evidence type="ECO:0000313" key="7">
    <source>
        <dbReference type="EMBL" id="GAG52156.1"/>
    </source>
</evidence>
<gene>
    <name evidence="7" type="ORF">S01H1_75897</name>
</gene>
<dbReference type="Pfam" id="PF12698">
    <property type="entry name" value="ABC2_membrane_3"/>
    <property type="match status" value="1"/>
</dbReference>
<keyword evidence="3 5" id="KW-1133">Transmembrane helix</keyword>
<proteinExistence type="predicted"/>
<feature type="transmembrane region" description="Helical" evidence="5">
    <location>
        <begin position="33"/>
        <end position="56"/>
    </location>
</feature>
<dbReference type="GO" id="GO:0016020">
    <property type="term" value="C:membrane"/>
    <property type="evidence" value="ECO:0007669"/>
    <property type="project" value="UniProtKB-SubCell"/>
</dbReference>
<evidence type="ECO:0000256" key="2">
    <source>
        <dbReference type="ARBA" id="ARBA00022692"/>
    </source>
</evidence>
<protein>
    <recommendedName>
        <fullName evidence="6">ABC-2 type transporter transmembrane domain-containing protein</fullName>
    </recommendedName>
</protein>
<comment type="subcellular location">
    <subcellularLocation>
        <location evidence="1">Membrane</location>
        <topology evidence="1">Multi-pass membrane protein</topology>
    </subcellularLocation>
</comment>
<feature type="transmembrane region" description="Helical" evidence="5">
    <location>
        <begin position="126"/>
        <end position="151"/>
    </location>
</feature>